<evidence type="ECO:0000313" key="7">
    <source>
        <dbReference type="EMBL" id="KAI9557682.1"/>
    </source>
</evidence>
<evidence type="ECO:0000256" key="2">
    <source>
        <dbReference type="ARBA" id="ARBA00022525"/>
    </source>
</evidence>
<dbReference type="PROSITE" id="PS51465">
    <property type="entry name" value="KAZAL_2"/>
    <property type="match status" value="2"/>
</dbReference>
<comment type="subcellular location">
    <subcellularLocation>
        <location evidence="1">Secreted</location>
    </subcellularLocation>
</comment>
<organism evidence="7 8">
    <name type="scientific">Daphnia sinensis</name>
    <dbReference type="NCBI Taxonomy" id="1820382"/>
    <lineage>
        <taxon>Eukaryota</taxon>
        <taxon>Metazoa</taxon>
        <taxon>Ecdysozoa</taxon>
        <taxon>Arthropoda</taxon>
        <taxon>Crustacea</taxon>
        <taxon>Branchiopoda</taxon>
        <taxon>Diplostraca</taxon>
        <taxon>Cladocera</taxon>
        <taxon>Anomopoda</taxon>
        <taxon>Daphniidae</taxon>
        <taxon>Daphnia</taxon>
        <taxon>Daphnia similis group</taxon>
    </lineage>
</organism>
<dbReference type="GO" id="GO:0005576">
    <property type="term" value="C:extracellular region"/>
    <property type="evidence" value="ECO:0007669"/>
    <property type="project" value="UniProtKB-SubCell"/>
</dbReference>
<protein>
    <recommendedName>
        <fullName evidence="6">Kazal-like domain-containing protein</fullName>
    </recommendedName>
</protein>
<dbReference type="Gene3D" id="3.30.60.30">
    <property type="match status" value="2"/>
</dbReference>
<dbReference type="PANTHER" id="PTHR21312:SF28">
    <property type="entry name" value="OVOINHIBITOR-RELATED"/>
    <property type="match status" value="1"/>
</dbReference>
<comment type="caution">
    <text evidence="7">The sequence shown here is derived from an EMBL/GenBank/DDBJ whole genome shotgun (WGS) entry which is preliminary data.</text>
</comment>
<evidence type="ECO:0000313" key="8">
    <source>
        <dbReference type="Proteomes" id="UP000820818"/>
    </source>
</evidence>
<dbReference type="SMART" id="SM00280">
    <property type="entry name" value="KAZAL"/>
    <property type="match status" value="2"/>
</dbReference>
<dbReference type="SUPFAM" id="SSF100895">
    <property type="entry name" value="Kazal-type serine protease inhibitors"/>
    <property type="match status" value="2"/>
</dbReference>
<dbReference type="InterPro" id="IPR036058">
    <property type="entry name" value="Kazal_dom_sf"/>
</dbReference>
<dbReference type="CDD" id="cd00104">
    <property type="entry name" value="KAZAL_FS"/>
    <property type="match status" value="1"/>
</dbReference>
<dbReference type="InterPro" id="IPR002350">
    <property type="entry name" value="Kazal_dom"/>
</dbReference>
<feature type="domain" description="Kazal-like" evidence="6">
    <location>
        <begin position="95"/>
        <end position="151"/>
    </location>
</feature>
<accession>A0AAD5KPY2</accession>
<proteinExistence type="predicted"/>
<keyword evidence="8" id="KW-1185">Reference proteome</keyword>
<dbReference type="GO" id="GO:0030414">
    <property type="term" value="F:peptidase inhibitor activity"/>
    <property type="evidence" value="ECO:0007669"/>
    <property type="project" value="UniProtKB-KW"/>
</dbReference>
<keyword evidence="3" id="KW-0646">Protease inhibitor</keyword>
<evidence type="ECO:0000256" key="1">
    <source>
        <dbReference type="ARBA" id="ARBA00004613"/>
    </source>
</evidence>
<evidence type="ECO:0000256" key="4">
    <source>
        <dbReference type="ARBA" id="ARBA00023157"/>
    </source>
</evidence>
<keyword evidence="2" id="KW-0964">Secreted</keyword>
<gene>
    <name evidence="7" type="ORF">GHT06_017511</name>
</gene>
<feature type="chain" id="PRO_5042137349" description="Kazal-like domain-containing protein" evidence="5">
    <location>
        <begin position="31"/>
        <end position="151"/>
    </location>
</feature>
<name>A0AAD5KPY2_9CRUS</name>
<evidence type="ECO:0000256" key="5">
    <source>
        <dbReference type="SAM" id="SignalP"/>
    </source>
</evidence>
<feature type="signal peptide" evidence="5">
    <location>
        <begin position="1"/>
        <end position="30"/>
    </location>
</feature>
<dbReference type="Pfam" id="PF00050">
    <property type="entry name" value="Kazal_1"/>
    <property type="match status" value="2"/>
</dbReference>
<keyword evidence="4" id="KW-1015">Disulfide bond</keyword>
<dbReference type="Proteomes" id="UP000820818">
    <property type="component" value="Linkage Group LG6"/>
</dbReference>
<dbReference type="PANTHER" id="PTHR21312">
    <property type="entry name" value="SERINE PROTEASE INHIBITOR"/>
    <property type="match status" value="1"/>
</dbReference>
<evidence type="ECO:0000259" key="6">
    <source>
        <dbReference type="PROSITE" id="PS51465"/>
    </source>
</evidence>
<feature type="domain" description="Kazal-like" evidence="6">
    <location>
        <begin position="30"/>
        <end position="83"/>
    </location>
</feature>
<sequence length="151" mass="16326">MRLELAFLNTAVLSVVFALCVLSHERGVHGSEINQKNSHIVCPLNYRPVCGTDGKTYSNQCMLDAKTVDGSVISKAYDGECKLNQKEYGPHCTPDENPIVCGCPCGIRCTDAYVPVCGTDGKTYANECQLAVANACAEIPVHKCYDGECRS</sequence>
<evidence type="ECO:0000256" key="3">
    <source>
        <dbReference type="ARBA" id="ARBA00022690"/>
    </source>
</evidence>
<reference evidence="7 8" key="1">
    <citation type="submission" date="2022-05" db="EMBL/GenBank/DDBJ databases">
        <title>A multi-omics perspective on studying reproductive biology in Daphnia sinensis.</title>
        <authorList>
            <person name="Jia J."/>
        </authorList>
    </citation>
    <scope>NUCLEOTIDE SEQUENCE [LARGE SCALE GENOMIC DNA]</scope>
    <source>
        <strain evidence="7 8">WSL</strain>
    </source>
</reference>
<dbReference type="EMBL" id="WJBH02000006">
    <property type="protein sequence ID" value="KAI9557682.1"/>
    <property type="molecule type" value="Genomic_DNA"/>
</dbReference>
<dbReference type="AlphaFoldDB" id="A0AAD5KPY2"/>
<keyword evidence="5" id="KW-0732">Signal</keyword>